<keyword evidence="2 4" id="KW-0238">DNA-binding</keyword>
<evidence type="ECO:0000313" key="7">
    <source>
        <dbReference type="Proteomes" id="UP000619244"/>
    </source>
</evidence>
<keyword evidence="7" id="KW-1185">Reference proteome</keyword>
<sequence>MPSSGVSRVWLCVSVGLGSGCGLLAAYAGAVTSRAGQETELRADAVRNRARILRIAREQLAAGDTSLQLNAIARLAGVGVGTVYRHFPNRHALVEALSAERFRELIAEAQAAVAADDPRAGLHRLLCFGLDRMLDDPDFAAVLESAVDAGSQTSDMRAELDQAVTGLLDRARLSGAIRDGVDAEDVRRLLCGVQHAVRSGGGARRDLYLDVLLEGLRPPR</sequence>
<dbReference type="EMBL" id="BMVU01000118">
    <property type="protein sequence ID" value="GGY17501.1"/>
    <property type="molecule type" value="Genomic_DNA"/>
</dbReference>
<protein>
    <submittedName>
        <fullName evidence="6">TetR family transcriptional regulator</fullName>
    </submittedName>
</protein>
<feature type="domain" description="HTH tetR-type" evidence="5">
    <location>
        <begin position="46"/>
        <end position="105"/>
    </location>
</feature>
<proteinExistence type="predicted"/>
<dbReference type="PANTHER" id="PTHR30055:SF234">
    <property type="entry name" value="HTH-TYPE TRANSCRIPTIONAL REGULATOR BETI"/>
    <property type="match status" value="1"/>
</dbReference>
<dbReference type="SUPFAM" id="SSF46689">
    <property type="entry name" value="Homeodomain-like"/>
    <property type="match status" value="1"/>
</dbReference>
<reference evidence="6" key="2">
    <citation type="submission" date="2020-09" db="EMBL/GenBank/DDBJ databases">
        <authorList>
            <person name="Sun Q."/>
            <person name="Ohkuma M."/>
        </authorList>
    </citation>
    <scope>NUCLEOTIDE SEQUENCE</scope>
    <source>
        <strain evidence="6">JCM 4790</strain>
    </source>
</reference>
<dbReference type="PANTHER" id="PTHR30055">
    <property type="entry name" value="HTH-TYPE TRANSCRIPTIONAL REGULATOR RUTR"/>
    <property type="match status" value="1"/>
</dbReference>
<evidence type="ECO:0000256" key="1">
    <source>
        <dbReference type="ARBA" id="ARBA00023015"/>
    </source>
</evidence>
<gene>
    <name evidence="6" type="ORF">GCM10010358_81180</name>
</gene>
<dbReference type="GO" id="GO:0003700">
    <property type="term" value="F:DNA-binding transcription factor activity"/>
    <property type="evidence" value="ECO:0007669"/>
    <property type="project" value="TreeGrafter"/>
</dbReference>
<dbReference type="PROSITE" id="PS50977">
    <property type="entry name" value="HTH_TETR_2"/>
    <property type="match status" value="1"/>
</dbReference>
<dbReference type="InterPro" id="IPR036271">
    <property type="entry name" value="Tet_transcr_reg_TetR-rel_C_sf"/>
</dbReference>
<comment type="caution">
    <text evidence="6">The sequence shown here is derived from an EMBL/GenBank/DDBJ whole genome shotgun (WGS) entry which is preliminary data.</text>
</comment>
<dbReference type="AlphaFoldDB" id="A0A918P3N3"/>
<evidence type="ECO:0000313" key="6">
    <source>
        <dbReference type="EMBL" id="GGY17501.1"/>
    </source>
</evidence>
<evidence type="ECO:0000256" key="3">
    <source>
        <dbReference type="ARBA" id="ARBA00023163"/>
    </source>
</evidence>
<dbReference type="InterPro" id="IPR009057">
    <property type="entry name" value="Homeodomain-like_sf"/>
</dbReference>
<dbReference type="SUPFAM" id="SSF48498">
    <property type="entry name" value="Tetracyclin repressor-like, C-terminal domain"/>
    <property type="match status" value="1"/>
</dbReference>
<keyword evidence="1" id="KW-0805">Transcription regulation</keyword>
<dbReference type="InterPro" id="IPR001647">
    <property type="entry name" value="HTH_TetR"/>
</dbReference>
<feature type="DNA-binding region" description="H-T-H motif" evidence="4">
    <location>
        <begin position="68"/>
        <end position="87"/>
    </location>
</feature>
<reference evidence="6" key="1">
    <citation type="journal article" date="2014" name="Int. J. Syst. Evol. Microbiol.">
        <title>Complete genome sequence of Corynebacterium casei LMG S-19264T (=DSM 44701T), isolated from a smear-ripened cheese.</title>
        <authorList>
            <consortium name="US DOE Joint Genome Institute (JGI-PGF)"/>
            <person name="Walter F."/>
            <person name="Albersmeier A."/>
            <person name="Kalinowski J."/>
            <person name="Ruckert C."/>
        </authorList>
    </citation>
    <scope>NUCLEOTIDE SEQUENCE</scope>
    <source>
        <strain evidence="6">JCM 4790</strain>
    </source>
</reference>
<evidence type="ECO:0000259" key="5">
    <source>
        <dbReference type="PROSITE" id="PS50977"/>
    </source>
</evidence>
<name>A0A918P3N3_9ACTN</name>
<dbReference type="Proteomes" id="UP000619244">
    <property type="component" value="Unassembled WGS sequence"/>
</dbReference>
<keyword evidence="3" id="KW-0804">Transcription</keyword>
<dbReference type="InterPro" id="IPR049445">
    <property type="entry name" value="TetR_SbtR-like_C"/>
</dbReference>
<accession>A0A918P3N3</accession>
<organism evidence="6 7">
    <name type="scientific">Streptomyces minutiscleroticus</name>
    <dbReference type="NCBI Taxonomy" id="68238"/>
    <lineage>
        <taxon>Bacteria</taxon>
        <taxon>Bacillati</taxon>
        <taxon>Actinomycetota</taxon>
        <taxon>Actinomycetes</taxon>
        <taxon>Kitasatosporales</taxon>
        <taxon>Streptomycetaceae</taxon>
        <taxon>Streptomyces</taxon>
    </lineage>
</organism>
<evidence type="ECO:0000256" key="4">
    <source>
        <dbReference type="PROSITE-ProRule" id="PRU00335"/>
    </source>
</evidence>
<dbReference type="Pfam" id="PF21597">
    <property type="entry name" value="TetR_C_43"/>
    <property type="match status" value="1"/>
</dbReference>
<dbReference type="InterPro" id="IPR050109">
    <property type="entry name" value="HTH-type_TetR-like_transc_reg"/>
</dbReference>
<dbReference type="GO" id="GO:0000976">
    <property type="term" value="F:transcription cis-regulatory region binding"/>
    <property type="evidence" value="ECO:0007669"/>
    <property type="project" value="TreeGrafter"/>
</dbReference>
<dbReference type="Gene3D" id="1.10.357.10">
    <property type="entry name" value="Tetracycline Repressor, domain 2"/>
    <property type="match status" value="1"/>
</dbReference>
<dbReference type="Pfam" id="PF00440">
    <property type="entry name" value="TetR_N"/>
    <property type="match status" value="1"/>
</dbReference>
<evidence type="ECO:0000256" key="2">
    <source>
        <dbReference type="ARBA" id="ARBA00023125"/>
    </source>
</evidence>